<keyword evidence="5 14" id="KW-0812">Transmembrane</keyword>
<feature type="transmembrane region" description="Helical" evidence="14">
    <location>
        <begin position="80"/>
        <end position="100"/>
    </location>
</feature>
<feature type="transmembrane region" description="Helical" evidence="14">
    <location>
        <begin position="317"/>
        <end position="344"/>
    </location>
</feature>
<dbReference type="GO" id="GO:0006814">
    <property type="term" value="P:sodium ion transport"/>
    <property type="evidence" value="ECO:0007669"/>
    <property type="project" value="UniProtKB-KW"/>
</dbReference>
<comment type="subcellular location">
    <subcellularLocation>
        <location evidence="1">Cell membrane</location>
        <topology evidence="1">Multi-pass membrane protein</topology>
    </subcellularLocation>
</comment>
<keyword evidence="4" id="KW-1003">Cell membrane</keyword>
<evidence type="ECO:0000256" key="5">
    <source>
        <dbReference type="ARBA" id="ARBA00022692"/>
    </source>
</evidence>
<feature type="transmembrane region" description="Helical" evidence="14">
    <location>
        <begin position="273"/>
        <end position="297"/>
    </location>
</feature>
<dbReference type="PROSITE" id="PS50283">
    <property type="entry name" value="NA_SOLUT_SYMP_3"/>
    <property type="match status" value="1"/>
</dbReference>
<dbReference type="GO" id="GO:0005886">
    <property type="term" value="C:plasma membrane"/>
    <property type="evidence" value="ECO:0007669"/>
    <property type="project" value="UniProtKB-SubCell"/>
</dbReference>
<gene>
    <name evidence="15" type="ORF">SSCH_1190010</name>
</gene>
<dbReference type="GO" id="GO:0015293">
    <property type="term" value="F:symporter activity"/>
    <property type="evidence" value="ECO:0007669"/>
    <property type="project" value="UniProtKB-KW"/>
</dbReference>
<dbReference type="EMBL" id="CDRZ01000023">
    <property type="protein sequence ID" value="CEO87688.1"/>
    <property type="molecule type" value="Genomic_DNA"/>
</dbReference>
<dbReference type="Proteomes" id="UP000046155">
    <property type="component" value="Unassembled WGS sequence"/>
</dbReference>
<feature type="transmembrane region" description="Helical" evidence="14">
    <location>
        <begin position="154"/>
        <end position="175"/>
    </location>
</feature>
<feature type="transmembrane region" description="Helical" evidence="14">
    <location>
        <begin position="420"/>
        <end position="439"/>
    </location>
</feature>
<comment type="similarity">
    <text evidence="2 13">Belongs to the sodium:solute symporter (SSF) (TC 2.A.21) family.</text>
</comment>
<evidence type="ECO:0000313" key="15">
    <source>
        <dbReference type="EMBL" id="CEO87688.1"/>
    </source>
</evidence>
<evidence type="ECO:0000256" key="6">
    <source>
        <dbReference type="ARBA" id="ARBA00022847"/>
    </source>
</evidence>
<evidence type="ECO:0000313" key="16">
    <source>
        <dbReference type="Proteomes" id="UP000046155"/>
    </source>
</evidence>
<protein>
    <submittedName>
        <fullName evidence="15">Na+/solute symporter</fullName>
    </submittedName>
</protein>
<feature type="transmembrane region" description="Helical" evidence="14">
    <location>
        <begin position="6"/>
        <end position="24"/>
    </location>
</feature>
<reference evidence="16" key="1">
    <citation type="submission" date="2015-01" db="EMBL/GenBank/DDBJ databases">
        <authorList>
            <person name="Manzoor Shahid"/>
            <person name="Zubair Saima"/>
        </authorList>
    </citation>
    <scope>NUCLEOTIDE SEQUENCE [LARGE SCALE GENOMIC DNA]</scope>
    <source>
        <strain evidence="16">Sp3</strain>
    </source>
</reference>
<feature type="transmembrane region" description="Helical" evidence="14">
    <location>
        <begin position="365"/>
        <end position="384"/>
    </location>
</feature>
<dbReference type="Pfam" id="PF00474">
    <property type="entry name" value="SSF"/>
    <property type="match status" value="1"/>
</dbReference>
<keyword evidence="3" id="KW-0813">Transport</keyword>
<feature type="transmembrane region" description="Helical" evidence="14">
    <location>
        <begin position="187"/>
        <end position="212"/>
    </location>
</feature>
<evidence type="ECO:0000256" key="12">
    <source>
        <dbReference type="ARBA" id="ARBA00033708"/>
    </source>
</evidence>
<evidence type="ECO:0000256" key="14">
    <source>
        <dbReference type="SAM" id="Phobius"/>
    </source>
</evidence>
<dbReference type="CDD" id="cd10322">
    <property type="entry name" value="SLC5sbd"/>
    <property type="match status" value="1"/>
</dbReference>
<dbReference type="InterPro" id="IPR001734">
    <property type="entry name" value="Na/solute_symporter"/>
</dbReference>
<keyword evidence="10 14" id="KW-0472">Membrane</keyword>
<sequence length="492" mass="52622">MNATTIWVVLVVYIAIGTIIALISRRGMGEGLTEYFLANRGVSGLIAAGTYSATSYSAFMTIGLAGLVYKGGVGALGFELLYLSGMLLVVFFGPRIWLAGKKYGYITPYEMLADRFKSKHIAIISAIVALLFLVPYAAVQLMGVGYLMEGLTGGSIAFMTGVIFATVLAVFWALIAGMRSVAWTDTLMAILMLVATLLCLFAVVNNGLGGYVNMFATLEKDLAAYMTVPGPGYFTFGTFLSMSLPWFFFSLATPHVTQRLYINKNMKSMQTMLKAFLAFGAIYTMAAVLWGFSAKILVPPLQNPDMATPTLLSMPMVPTWVAVLLMVGIVAACISTIDSILLCLSSLVSKDIYSNLVSNVSERSQLILGQVCIIILAVAFMLFASLKLDLIGVLSVASSAGLLVTVPTIFGAFFWKRGTAAGAISSIVLGACLSLYMQYAGVTFLGLGAGIWTLVLSTVVFVVVSLLTQPPTEKAEEFIGYLDKALAEKNAI</sequence>
<feature type="transmembrane region" description="Helical" evidence="14">
    <location>
        <begin position="121"/>
        <end position="148"/>
    </location>
</feature>
<keyword evidence="8" id="KW-0915">Sodium</keyword>
<feature type="transmembrane region" description="Helical" evidence="14">
    <location>
        <begin position="390"/>
        <end position="413"/>
    </location>
</feature>
<evidence type="ECO:0000256" key="4">
    <source>
        <dbReference type="ARBA" id="ARBA00022475"/>
    </source>
</evidence>
<keyword evidence="6" id="KW-0769">Symport</keyword>
<feature type="transmembrane region" description="Helical" evidence="14">
    <location>
        <begin position="232"/>
        <end position="252"/>
    </location>
</feature>
<dbReference type="PANTHER" id="PTHR48086:SF3">
    <property type="entry name" value="SODIUM_PROLINE SYMPORTER"/>
    <property type="match status" value="1"/>
</dbReference>
<keyword evidence="11" id="KW-0739">Sodium transport</keyword>
<dbReference type="InterPro" id="IPR050277">
    <property type="entry name" value="Sodium:Solute_Symporter"/>
</dbReference>
<evidence type="ECO:0000256" key="7">
    <source>
        <dbReference type="ARBA" id="ARBA00022989"/>
    </source>
</evidence>
<proteinExistence type="inferred from homology"/>
<evidence type="ECO:0000256" key="10">
    <source>
        <dbReference type="ARBA" id="ARBA00023136"/>
    </source>
</evidence>
<dbReference type="Gene3D" id="1.20.1730.10">
    <property type="entry name" value="Sodium/glucose cotransporter"/>
    <property type="match status" value="1"/>
</dbReference>
<evidence type="ECO:0000256" key="8">
    <source>
        <dbReference type="ARBA" id="ARBA00023053"/>
    </source>
</evidence>
<name>A0A0B7MHK2_9FIRM</name>
<dbReference type="AlphaFoldDB" id="A0A0B7MHK2"/>
<keyword evidence="7 14" id="KW-1133">Transmembrane helix</keyword>
<feature type="transmembrane region" description="Helical" evidence="14">
    <location>
        <begin position="445"/>
        <end position="467"/>
    </location>
</feature>
<evidence type="ECO:0000256" key="3">
    <source>
        <dbReference type="ARBA" id="ARBA00022448"/>
    </source>
</evidence>
<evidence type="ECO:0000256" key="11">
    <source>
        <dbReference type="ARBA" id="ARBA00023201"/>
    </source>
</evidence>
<keyword evidence="16" id="KW-1185">Reference proteome</keyword>
<evidence type="ECO:0000256" key="1">
    <source>
        <dbReference type="ARBA" id="ARBA00004651"/>
    </source>
</evidence>
<evidence type="ECO:0000256" key="13">
    <source>
        <dbReference type="RuleBase" id="RU362091"/>
    </source>
</evidence>
<evidence type="ECO:0000256" key="2">
    <source>
        <dbReference type="ARBA" id="ARBA00006434"/>
    </source>
</evidence>
<organism evidence="15 16">
    <name type="scientific">Syntrophaceticus schinkii</name>
    <dbReference type="NCBI Taxonomy" id="499207"/>
    <lineage>
        <taxon>Bacteria</taxon>
        <taxon>Bacillati</taxon>
        <taxon>Bacillota</taxon>
        <taxon>Clostridia</taxon>
        <taxon>Thermoanaerobacterales</taxon>
        <taxon>Thermoanaerobacterales Family III. Incertae Sedis</taxon>
        <taxon>Syntrophaceticus</taxon>
    </lineage>
</organism>
<feature type="transmembrane region" description="Helical" evidence="14">
    <location>
        <begin position="45"/>
        <end position="68"/>
    </location>
</feature>
<dbReference type="InterPro" id="IPR038377">
    <property type="entry name" value="Na/Glc_symporter_sf"/>
</dbReference>
<dbReference type="PANTHER" id="PTHR48086">
    <property type="entry name" value="SODIUM/PROLINE SYMPORTER-RELATED"/>
    <property type="match status" value="1"/>
</dbReference>
<accession>A0A0B7MHK2</accession>
<dbReference type="OrthoDB" id="9810181at2"/>
<comment type="catalytic activity">
    <reaction evidence="12">
        <text>L-proline(in) + Na(+)(in) = L-proline(out) + Na(+)(out)</text>
        <dbReference type="Rhea" id="RHEA:28967"/>
        <dbReference type="ChEBI" id="CHEBI:29101"/>
        <dbReference type="ChEBI" id="CHEBI:60039"/>
    </reaction>
</comment>
<evidence type="ECO:0000256" key="9">
    <source>
        <dbReference type="ARBA" id="ARBA00023065"/>
    </source>
</evidence>
<keyword evidence="9" id="KW-0406">Ion transport</keyword>